<organism evidence="9">
    <name type="scientific">freshwater metagenome</name>
    <dbReference type="NCBI Taxonomy" id="449393"/>
    <lineage>
        <taxon>unclassified sequences</taxon>
        <taxon>metagenomes</taxon>
        <taxon>ecological metagenomes</taxon>
    </lineage>
</organism>
<evidence type="ECO:0000256" key="4">
    <source>
        <dbReference type="ARBA" id="ARBA00022490"/>
    </source>
</evidence>
<dbReference type="Gene3D" id="1.10.10.10">
    <property type="entry name" value="Winged helix-like DNA-binding domain superfamily/Winged helix DNA-binding domain"/>
    <property type="match status" value="1"/>
</dbReference>
<dbReference type="EMBL" id="CAFBMQ010000062">
    <property type="protein sequence ID" value="CAB4906312.1"/>
    <property type="molecule type" value="Genomic_DNA"/>
</dbReference>
<gene>
    <name evidence="9" type="ORF">UFOPK3609_00564</name>
</gene>
<dbReference type="GO" id="GO:0005737">
    <property type="term" value="C:cytoplasm"/>
    <property type="evidence" value="ECO:0007669"/>
    <property type="project" value="UniProtKB-SubCell"/>
</dbReference>
<sequence>MTSSDDHGPADHGSGGAPPEVVDFGLLDDLGVTPEPEVVDFSGLGYVSPADSEVAATAGIQSTGGGQDGGVLADAADDRPTTTVLPASPVEMAHLDESARIAAPAAEVVDIDSLVARRPTRSTRPAARGGERRRSAPEAPSSDDGAEDGGDPDDAAGGAGERARPKRRSSFGDGGSRGFGGRPRAGGAGKKKPRREWGIQLDAEVEEPRPAAPADQAADPAGDGPAPEPRADRQRSAPRGRAGSFGRPRRAEGEPPPVYEDPEQTAKQICLTALTGASRSRKQLADLLASRDIPDDVSAAVLDRFSEVGLVDDAAFAAAWVSSRQSARGLSRRALSHELRAKGVDPEVASVALEAVDPQDEWDTARALVARKVPGMRRLDTATATRRLTGMLARKGYGMGLAAWVVREALEADGKDEDAAAEADDAAPDTAGAEPVVRRGLWSGRPLDEESGAEVGEGLTVDGYARTRSPARRPGGFGRR</sequence>
<feature type="domain" description="RecX second three-helical" evidence="6">
    <location>
        <begin position="312"/>
        <end position="353"/>
    </location>
</feature>
<dbReference type="Pfam" id="PF21982">
    <property type="entry name" value="RecX_HTH1"/>
    <property type="match status" value="1"/>
</dbReference>
<feature type="region of interest" description="Disordered" evidence="5">
    <location>
        <begin position="104"/>
        <end position="265"/>
    </location>
</feature>
<accession>A0A6J7GDR3</accession>
<protein>
    <recommendedName>
        <fullName evidence="3">Regulatory protein RecX</fullName>
    </recommendedName>
</protein>
<evidence type="ECO:0000256" key="3">
    <source>
        <dbReference type="ARBA" id="ARBA00018111"/>
    </source>
</evidence>
<feature type="region of interest" description="Disordered" evidence="5">
    <location>
        <begin position="416"/>
        <end position="480"/>
    </location>
</feature>
<feature type="compositionally biased region" description="Basic and acidic residues" evidence="5">
    <location>
        <begin position="1"/>
        <end position="10"/>
    </location>
</feature>
<feature type="compositionally biased region" description="Acidic residues" evidence="5">
    <location>
        <begin position="416"/>
        <end position="427"/>
    </location>
</feature>
<dbReference type="Pfam" id="PF02631">
    <property type="entry name" value="RecX_HTH2"/>
    <property type="match status" value="1"/>
</dbReference>
<name>A0A6J7GDR3_9ZZZZ</name>
<evidence type="ECO:0000256" key="5">
    <source>
        <dbReference type="SAM" id="MobiDB-lite"/>
    </source>
</evidence>
<dbReference type="InterPro" id="IPR003783">
    <property type="entry name" value="Regulatory_RecX"/>
</dbReference>
<feature type="region of interest" description="Disordered" evidence="5">
    <location>
        <begin position="1"/>
        <end position="24"/>
    </location>
</feature>
<dbReference type="GO" id="GO:0006282">
    <property type="term" value="P:regulation of DNA repair"/>
    <property type="evidence" value="ECO:0007669"/>
    <property type="project" value="InterPro"/>
</dbReference>
<dbReference type="InterPro" id="IPR053924">
    <property type="entry name" value="RecX_HTH_2nd"/>
</dbReference>
<dbReference type="PANTHER" id="PTHR33602">
    <property type="entry name" value="REGULATORY PROTEIN RECX FAMILY PROTEIN"/>
    <property type="match status" value="1"/>
</dbReference>
<dbReference type="Pfam" id="PF21981">
    <property type="entry name" value="RecX_HTH3"/>
    <property type="match status" value="1"/>
</dbReference>
<feature type="domain" description="RecX first three-helical" evidence="8">
    <location>
        <begin position="266"/>
        <end position="304"/>
    </location>
</feature>
<comment type="similarity">
    <text evidence="2">Belongs to the RecX family.</text>
</comment>
<dbReference type="PANTHER" id="PTHR33602:SF1">
    <property type="entry name" value="REGULATORY PROTEIN RECX FAMILY PROTEIN"/>
    <property type="match status" value="1"/>
</dbReference>
<evidence type="ECO:0000259" key="8">
    <source>
        <dbReference type="Pfam" id="PF21982"/>
    </source>
</evidence>
<feature type="compositionally biased region" description="Low complexity" evidence="5">
    <location>
        <begin position="212"/>
        <end position="225"/>
    </location>
</feature>
<keyword evidence="4" id="KW-0963">Cytoplasm</keyword>
<evidence type="ECO:0000256" key="1">
    <source>
        <dbReference type="ARBA" id="ARBA00004496"/>
    </source>
</evidence>
<feature type="compositionally biased region" description="Gly residues" evidence="5">
    <location>
        <begin position="172"/>
        <end position="188"/>
    </location>
</feature>
<feature type="domain" description="RecX third three-helical" evidence="7">
    <location>
        <begin position="360"/>
        <end position="402"/>
    </location>
</feature>
<dbReference type="AlphaFoldDB" id="A0A6J7GDR3"/>
<feature type="region of interest" description="Disordered" evidence="5">
    <location>
        <begin position="57"/>
        <end position="84"/>
    </location>
</feature>
<dbReference type="InterPro" id="IPR053926">
    <property type="entry name" value="RecX_HTH_1st"/>
</dbReference>
<reference evidence="9" key="1">
    <citation type="submission" date="2020-05" db="EMBL/GenBank/DDBJ databases">
        <authorList>
            <person name="Chiriac C."/>
            <person name="Salcher M."/>
            <person name="Ghai R."/>
            <person name="Kavagutti S V."/>
        </authorList>
    </citation>
    <scope>NUCLEOTIDE SEQUENCE</scope>
</reference>
<evidence type="ECO:0000259" key="7">
    <source>
        <dbReference type="Pfam" id="PF21981"/>
    </source>
</evidence>
<dbReference type="InterPro" id="IPR036388">
    <property type="entry name" value="WH-like_DNA-bd_sf"/>
</dbReference>
<comment type="subcellular location">
    <subcellularLocation>
        <location evidence="1">Cytoplasm</location>
    </subcellularLocation>
</comment>
<feature type="compositionally biased region" description="Acidic residues" evidence="5">
    <location>
        <begin position="144"/>
        <end position="154"/>
    </location>
</feature>
<proteinExistence type="inferred from homology"/>
<dbReference type="InterPro" id="IPR053925">
    <property type="entry name" value="RecX_HTH_3rd"/>
</dbReference>
<evidence type="ECO:0000259" key="6">
    <source>
        <dbReference type="Pfam" id="PF02631"/>
    </source>
</evidence>
<evidence type="ECO:0000313" key="9">
    <source>
        <dbReference type="EMBL" id="CAB4906312.1"/>
    </source>
</evidence>
<evidence type="ECO:0000256" key="2">
    <source>
        <dbReference type="ARBA" id="ARBA00009695"/>
    </source>
</evidence>
<dbReference type="HAMAP" id="MF_01114">
    <property type="entry name" value="RecX"/>
    <property type="match status" value="1"/>
</dbReference>